<feature type="transmembrane region" description="Helical" evidence="1">
    <location>
        <begin position="117"/>
        <end position="135"/>
    </location>
</feature>
<name>F0QC36_PARA1</name>
<accession>F0QC36</accession>
<keyword evidence="3" id="KW-1185">Reference proteome</keyword>
<protein>
    <submittedName>
        <fullName evidence="2">Uncharacterized protein</fullName>
    </submittedName>
</protein>
<reference evidence="2" key="1">
    <citation type="submission" date="2011-02" db="EMBL/GenBank/DDBJ databases">
        <title>Complete sequence of Acidovorax avenae subsp. avenae ATCC 19860.</title>
        <authorList>
            <consortium name="US DOE Joint Genome Institute"/>
            <person name="Lucas S."/>
            <person name="Copeland A."/>
            <person name="Lapidus A."/>
            <person name="Cheng J.-F."/>
            <person name="Goodwin L."/>
            <person name="Pitluck S."/>
            <person name="Chertkov O."/>
            <person name="Held B."/>
            <person name="Detter J.C."/>
            <person name="Han C."/>
            <person name="Tapia R."/>
            <person name="Land M."/>
            <person name="Hauser L."/>
            <person name="Kyrpides N."/>
            <person name="Ivanova N."/>
            <person name="Ovchinnikova G."/>
            <person name="Pagani I."/>
            <person name="Gordon S."/>
            <person name="Woyke T."/>
        </authorList>
    </citation>
    <scope>NUCLEOTIDE SEQUENCE</scope>
    <source>
        <strain evidence="2">ATCC 19860</strain>
    </source>
</reference>
<dbReference type="Proteomes" id="UP000002482">
    <property type="component" value="Chromosome"/>
</dbReference>
<evidence type="ECO:0000313" key="3">
    <source>
        <dbReference type="Proteomes" id="UP000002482"/>
    </source>
</evidence>
<feature type="transmembrane region" description="Helical" evidence="1">
    <location>
        <begin position="396"/>
        <end position="412"/>
    </location>
</feature>
<dbReference type="AlphaFoldDB" id="F0QC36"/>
<sequence>MKRLGLVLFIVSIHAGDFLVAWLYGGGAWPEAALLRPARDAAVVALAGLCLLTVRMPRALLVQVLCFCALAAAHAPAGYLHGLPAGIVLGSLGIVLVPMLFLLAGHVCMPHSQDLRLAVRCLVWLGVASAAFGAWDVAHTDFWVHGVRLPEYLFNIKGVQPDGTERDTGLPWNFFGGEAMERRAGGLLAAPLAQGQFLVTAALAALALWQRRWPWRALLACAGLLAGVWMSGTRGAMLAGIVAVMGYLLTSKGLVRSAAARLFLAGVVLAALAAASVGIVVASVNFRDGSTIGHWLALQRNLAELHQVLLLGGGVGRQSALAARQSLADLGGGEGALFSIAYQIGIPGALLFLSIVGWCLRRLWGAYRLQRDPVLLAAFWLLCGIMTTFVSSENGLTVSGAGGFWLLLGGVLRHAAAARTAVPGVFPREAPVSGAPAGARGRQPAGGTGG</sequence>
<gene>
    <name evidence="2" type="ordered locus">Acav_1101</name>
</gene>
<feature type="transmembrane region" description="Helical" evidence="1">
    <location>
        <begin position="372"/>
        <end position="390"/>
    </location>
</feature>
<feature type="transmembrane region" description="Helical" evidence="1">
    <location>
        <begin position="213"/>
        <end position="230"/>
    </location>
</feature>
<evidence type="ECO:0000256" key="1">
    <source>
        <dbReference type="SAM" id="Phobius"/>
    </source>
</evidence>
<keyword evidence="1" id="KW-0472">Membrane</keyword>
<organism evidence="2 3">
    <name type="scientific">Paracidovorax avenae (strain ATCC 19860 / DSM 7227 / CCUG 15838 / JCM 20985 / LMG 2117 / NCPPB 1011)</name>
    <name type="common">Acidovorax avenae</name>
    <dbReference type="NCBI Taxonomy" id="643561"/>
    <lineage>
        <taxon>Bacteria</taxon>
        <taxon>Pseudomonadati</taxon>
        <taxon>Pseudomonadota</taxon>
        <taxon>Betaproteobacteria</taxon>
        <taxon>Burkholderiales</taxon>
        <taxon>Comamonadaceae</taxon>
        <taxon>Paracidovorax</taxon>
    </lineage>
</organism>
<dbReference type="HOGENOM" id="CLU_637459_0_0_4"/>
<dbReference type="EMBL" id="CP002521">
    <property type="protein sequence ID" value="ADX45023.1"/>
    <property type="molecule type" value="Genomic_DNA"/>
</dbReference>
<feature type="transmembrane region" description="Helical" evidence="1">
    <location>
        <begin position="340"/>
        <end position="360"/>
    </location>
</feature>
<dbReference type="KEGG" id="aaa:Acav_1101"/>
<proteinExistence type="predicted"/>
<feature type="transmembrane region" description="Helical" evidence="1">
    <location>
        <begin position="59"/>
        <end position="77"/>
    </location>
</feature>
<feature type="transmembrane region" description="Helical" evidence="1">
    <location>
        <begin position="236"/>
        <end position="255"/>
    </location>
</feature>
<feature type="transmembrane region" description="Helical" evidence="1">
    <location>
        <begin position="83"/>
        <end position="105"/>
    </location>
</feature>
<dbReference type="GeneID" id="34236273"/>
<evidence type="ECO:0000313" key="2">
    <source>
        <dbReference type="EMBL" id="ADX45023.1"/>
    </source>
</evidence>
<feature type="transmembrane region" description="Helical" evidence="1">
    <location>
        <begin position="184"/>
        <end position="206"/>
    </location>
</feature>
<dbReference type="RefSeq" id="WP_013593562.1">
    <property type="nucleotide sequence ID" value="NC_015138.1"/>
</dbReference>
<keyword evidence="1" id="KW-0812">Transmembrane</keyword>
<feature type="transmembrane region" description="Helical" evidence="1">
    <location>
        <begin position="34"/>
        <end position="52"/>
    </location>
</feature>
<feature type="transmembrane region" description="Helical" evidence="1">
    <location>
        <begin position="262"/>
        <end position="286"/>
    </location>
</feature>
<keyword evidence="1" id="KW-1133">Transmembrane helix</keyword>